<comment type="caution">
    <text evidence="1">The sequence shown here is derived from an EMBL/GenBank/DDBJ whole genome shotgun (WGS) entry which is preliminary data.</text>
</comment>
<protein>
    <submittedName>
        <fullName evidence="1">GNAT family N-acetyltransferase</fullName>
        <ecNumber evidence="1">2.3.-.-</ecNumber>
    </submittedName>
</protein>
<organism evidence="1 2">
    <name type="scientific">Meishania litoralis</name>
    <dbReference type="NCBI Taxonomy" id="3434685"/>
    <lineage>
        <taxon>Bacteria</taxon>
        <taxon>Pseudomonadati</taxon>
        <taxon>Bacteroidota</taxon>
        <taxon>Flavobacteriia</taxon>
        <taxon>Flavobacteriales</taxon>
        <taxon>Flavobacteriaceae</taxon>
        <taxon>Meishania</taxon>
    </lineage>
</organism>
<dbReference type="Proteomes" id="UP001595191">
    <property type="component" value="Unassembled WGS sequence"/>
</dbReference>
<dbReference type="EC" id="2.3.-.-" evidence="1"/>
<evidence type="ECO:0000313" key="1">
    <source>
        <dbReference type="EMBL" id="MFH6604125.1"/>
    </source>
</evidence>
<keyword evidence="1" id="KW-0808">Transferase</keyword>
<proteinExistence type="predicted"/>
<keyword evidence="2" id="KW-1185">Reference proteome</keyword>
<evidence type="ECO:0000313" key="2">
    <source>
        <dbReference type="Proteomes" id="UP001595191"/>
    </source>
</evidence>
<gene>
    <name evidence="1" type="ORF">ACEZ3G_11600</name>
</gene>
<sequence length="190" mass="21989">MEQQHAIILENERVRLSPLTLDNFHHLYAIAAQDKLVQYSPSDIAHKEGLKNYVETALEGQRKKTDIPFIIFDKATDSFAGSTRYMHIHWANKVLHIGSTWIGREFQGSGLNGQMKILMLDHAFETMGFEKVEFRVDERNMRSRKAVEKLGCTLEGILRKDVYLLDGFKRNTCCYGILKEEWRQIKAGRS</sequence>
<accession>A0ACC7LKP2</accession>
<keyword evidence="1" id="KW-0012">Acyltransferase</keyword>
<reference evidence="1" key="1">
    <citation type="submission" date="2024-09" db="EMBL/GenBank/DDBJ databases">
        <authorList>
            <person name="Liu J."/>
        </authorList>
    </citation>
    <scope>NUCLEOTIDE SEQUENCE</scope>
    <source>
        <strain evidence="1">NBU2967</strain>
    </source>
</reference>
<name>A0ACC7LKP2_9FLAO</name>
<dbReference type="EMBL" id="JBHFPV010000002">
    <property type="protein sequence ID" value="MFH6604125.1"/>
    <property type="molecule type" value="Genomic_DNA"/>
</dbReference>